<evidence type="ECO:0000313" key="7">
    <source>
        <dbReference type="EMBL" id="SHN79074.1"/>
    </source>
</evidence>
<dbReference type="GO" id="GO:0015035">
    <property type="term" value="F:protein-disulfide reductase activity"/>
    <property type="evidence" value="ECO:0007669"/>
    <property type="project" value="InterPro"/>
</dbReference>
<dbReference type="EMBL" id="LT670849">
    <property type="protein sequence ID" value="SHN79074.1"/>
    <property type="molecule type" value="Genomic_DNA"/>
</dbReference>
<protein>
    <submittedName>
        <fullName evidence="7">Predicted thiol-disulfide oxidoreductase YuxK, DCC family</fullName>
    </submittedName>
</protein>
<dbReference type="InterPro" id="IPR011020">
    <property type="entry name" value="HTTM-like"/>
</dbReference>
<sequence>MTLTRLLRDTFAALGQAWSQLWFEDSPTTPLEITRIGVGAAMLLHYTLAIPHLFEMWGNDGWSPREVALSIREPWMQSIFFYFDAPWQLAAFHGLFLLCCAALMVGWRTSWVKWVLLVGHISYVYRNLTLVYGVDWIVSSLLFIMCIAPVGRAMSLDRVRAVRKAKLGNLEAVLPPYHSPWAGACIRLMQIQMAVIFFYSAVSKLHADIWLNGDAVWIMFTSDDYYHSTMVSLLASHYWIGNLATYGTVLVEIAFPFLIWQPSTRPYLLAAAIILHLLFAFLMGLFYFSIVMIMGHVSFVRPEWLAQLGAAWKRTIGEMEMIYDGRCGFCVRSMAWFLAFDGLSQIKVRNFRDDPSPAVSDAQMEKALYLVLPDGRALPGFEAYRYVVPRVPGLWWQIPLFYVPVVSRLIGHPVYNWIASHRSLLSAMLNRPVTGIIKQQER</sequence>
<organism evidence="7 8">
    <name type="scientific">Bradyrhizobium erythrophlei</name>
    <dbReference type="NCBI Taxonomy" id="1437360"/>
    <lineage>
        <taxon>Bacteria</taxon>
        <taxon>Pseudomonadati</taxon>
        <taxon>Pseudomonadota</taxon>
        <taxon>Alphaproteobacteria</taxon>
        <taxon>Hyphomicrobiales</taxon>
        <taxon>Nitrobacteraceae</taxon>
        <taxon>Bradyrhizobium</taxon>
    </lineage>
</organism>
<dbReference type="AlphaFoldDB" id="A0A1M7U807"/>
<keyword evidence="3 5" id="KW-1133">Transmembrane helix</keyword>
<dbReference type="InterPro" id="IPR052964">
    <property type="entry name" value="Sporulation_signal_mat"/>
</dbReference>
<evidence type="ECO:0000256" key="1">
    <source>
        <dbReference type="ARBA" id="ARBA00004127"/>
    </source>
</evidence>
<reference evidence="8" key="1">
    <citation type="submission" date="2016-11" db="EMBL/GenBank/DDBJ databases">
        <authorList>
            <person name="Varghese N."/>
            <person name="Submissions S."/>
        </authorList>
    </citation>
    <scope>NUCLEOTIDE SEQUENCE [LARGE SCALE GENOMIC DNA]</scope>
    <source>
        <strain evidence="8">GAS401</strain>
    </source>
</reference>
<dbReference type="Proteomes" id="UP000184096">
    <property type="component" value="Chromosome I"/>
</dbReference>
<evidence type="ECO:0000256" key="5">
    <source>
        <dbReference type="SAM" id="Phobius"/>
    </source>
</evidence>
<dbReference type="SMART" id="SM00752">
    <property type="entry name" value="HTTM"/>
    <property type="match status" value="1"/>
</dbReference>
<dbReference type="InterPro" id="IPR007263">
    <property type="entry name" value="DCC1-like"/>
</dbReference>
<feature type="domain" description="HTTM-like" evidence="6">
    <location>
        <begin position="23"/>
        <end position="304"/>
    </location>
</feature>
<dbReference type="PANTHER" id="PTHR39535">
    <property type="entry name" value="SPORULATION-DELAYING PROTEIN SDPB"/>
    <property type="match status" value="1"/>
</dbReference>
<dbReference type="PANTHER" id="PTHR39535:SF2">
    <property type="entry name" value="HTTM DOMAIN-CONTAINING PROTEIN"/>
    <property type="match status" value="1"/>
</dbReference>
<feature type="transmembrane region" description="Helical" evidence="5">
    <location>
        <begin position="266"/>
        <end position="288"/>
    </location>
</feature>
<evidence type="ECO:0000256" key="2">
    <source>
        <dbReference type="ARBA" id="ARBA00022692"/>
    </source>
</evidence>
<dbReference type="GO" id="GO:0012505">
    <property type="term" value="C:endomembrane system"/>
    <property type="evidence" value="ECO:0007669"/>
    <property type="project" value="UniProtKB-SubCell"/>
</dbReference>
<dbReference type="Pfam" id="PF04134">
    <property type="entry name" value="DCC1-like"/>
    <property type="match status" value="1"/>
</dbReference>
<keyword evidence="2 5" id="KW-0812">Transmembrane</keyword>
<accession>A0A1M7U807</accession>
<proteinExistence type="predicted"/>
<keyword evidence="4 5" id="KW-0472">Membrane</keyword>
<feature type="transmembrane region" description="Helical" evidence="5">
    <location>
        <begin position="128"/>
        <end position="150"/>
    </location>
</feature>
<evidence type="ECO:0000256" key="4">
    <source>
        <dbReference type="ARBA" id="ARBA00023136"/>
    </source>
</evidence>
<comment type="subcellular location">
    <subcellularLocation>
        <location evidence="1">Endomembrane system</location>
        <topology evidence="1">Multi-pass membrane protein</topology>
    </subcellularLocation>
</comment>
<feature type="transmembrane region" description="Helical" evidence="5">
    <location>
        <begin position="238"/>
        <end position="260"/>
    </location>
</feature>
<keyword evidence="8" id="KW-1185">Reference proteome</keyword>
<evidence type="ECO:0000256" key="3">
    <source>
        <dbReference type="ARBA" id="ARBA00022989"/>
    </source>
</evidence>
<evidence type="ECO:0000313" key="8">
    <source>
        <dbReference type="Proteomes" id="UP000184096"/>
    </source>
</evidence>
<gene>
    <name evidence="7" type="ORF">SAMN05444170_3906</name>
</gene>
<evidence type="ECO:0000259" key="6">
    <source>
        <dbReference type="SMART" id="SM00752"/>
    </source>
</evidence>
<name>A0A1M7U807_9BRAD</name>
<feature type="transmembrane region" description="Helical" evidence="5">
    <location>
        <begin position="85"/>
        <end position="107"/>
    </location>
</feature>